<reference evidence="3 4" key="1">
    <citation type="journal article" date="2018" name="BMC Genomics">
        <title>Genomic comparison of Trypanosoma conorhini and Trypanosoma rangeli to Trypanosoma cruzi strains of high and low virulence.</title>
        <authorList>
            <person name="Bradwell K.R."/>
            <person name="Koparde V.N."/>
            <person name="Matveyev A.V."/>
            <person name="Serrano M.G."/>
            <person name="Alves J.M."/>
            <person name="Parikh H."/>
            <person name="Huang B."/>
            <person name="Lee V."/>
            <person name="Espinosa-Alvarez O."/>
            <person name="Ortiz P.A."/>
            <person name="Costa-Martins A.G."/>
            <person name="Teixeira M.M."/>
            <person name="Buck G.A."/>
        </authorList>
    </citation>
    <scope>NUCLEOTIDE SEQUENCE [LARGE SCALE GENOMIC DNA]</scope>
    <source>
        <strain evidence="3 4">025E</strain>
    </source>
</reference>
<dbReference type="GeneID" id="40316499"/>
<dbReference type="AlphaFoldDB" id="A0A3R7LG98"/>
<keyword evidence="1" id="KW-0175">Coiled coil</keyword>
<evidence type="ECO:0000313" key="3">
    <source>
        <dbReference type="EMBL" id="RNF23140.1"/>
    </source>
</evidence>
<dbReference type="Proteomes" id="UP000284403">
    <property type="component" value="Unassembled WGS sequence"/>
</dbReference>
<sequence>MKKRTAPQPTRAGVYFFQQLLPPTAASCAPAARAGSSDNADAGATVAGVVAEILEESFTPSETAALLRRCTDAELASSATLEGQLEAAWSRVEDVMARNKQRRRAIEDELPRSLAGLDAYKFWTPEVAAARFNFPTPEEFGLCEQKVVEGNEGAAAPDGGGLSNEATREPVAPGKRRAKAWGKTERDLLDPSKSPHCLRRLFAPMLQRRQELPKTLTLLLAAVQRVQSKGFPEIEALIEQGYFHMPLHRSFLHISSFIMRYLAEGSKGEGRERAFADVYKPAAVKFKEAREKLREMGDQGGAAPSTHDTATEAVYSTLLSELRERKVLHTDCSDALQSIAEDTTQQLGEMEKGLQECDRDSLRVLSSLERDVRAYMEKLQGAIERTKAARAEICDEYQRDHDRLQSSLQAKLYQAKKSEETQEKLARRIRETTKEWYMEQLKYERLMQEVIAETLSLRQLDHSHSELEALLDERLPTSESEQKLQWVNASLQQSQELRAELVTQCRQHIGRLRTEEHYRRCRMLGYATENALCWSRCLHDLSHLYEGHYDTIAAKCDASMQLRYLLAYEKDLVVKDLHQLQREFSLLENSWAKLKSLLEEMELPAPPLAQCEKDALCKEFRRIISELVSGRLIYGDYARLLPIRARGRSPPRTERSEGAAASGVGG</sequence>
<accession>A0A3R7LG98</accession>
<feature type="region of interest" description="Disordered" evidence="2">
    <location>
        <begin position="152"/>
        <end position="192"/>
    </location>
</feature>
<feature type="coiled-coil region" evidence="1">
    <location>
        <begin position="365"/>
        <end position="435"/>
    </location>
</feature>
<organism evidence="3 4">
    <name type="scientific">Trypanosoma conorhini</name>
    <dbReference type="NCBI Taxonomy" id="83891"/>
    <lineage>
        <taxon>Eukaryota</taxon>
        <taxon>Discoba</taxon>
        <taxon>Euglenozoa</taxon>
        <taxon>Kinetoplastea</taxon>
        <taxon>Metakinetoplastina</taxon>
        <taxon>Trypanosomatida</taxon>
        <taxon>Trypanosomatidae</taxon>
        <taxon>Trypanosoma</taxon>
    </lineage>
</organism>
<comment type="caution">
    <text evidence="3">The sequence shown here is derived from an EMBL/GenBank/DDBJ whole genome shotgun (WGS) entry which is preliminary data.</text>
</comment>
<dbReference type="EMBL" id="MKKU01000124">
    <property type="protein sequence ID" value="RNF23140.1"/>
    <property type="molecule type" value="Genomic_DNA"/>
</dbReference>
<dbReference type="RefSeq" id="XP_029230050.1">
    <property type="nucleotide sequence ID" value="XM_029369811.1"/>
</dbReference>
<proteinExistence type="predicted"/>
<gene>
    <name evidence="3" type="ORF">Tco025E_02888</name>
</gene>
<name>A0A3R7LG98_9TRYP</name>
<dbReference type="OrthoDB" id="272960at2759"/>
<evidence type="ECO:0000313" key="4">
    <source>
        <dbReference type="Proteomes" id="UP000284403"/>
    </source>
</evidence>
<dbReference type="PROSITE" id="PS51257">
    <property type="entry name" value="PROKAR_LIPOPROTEIN"/>
    <property type="match status" value="1"/>
</dbReference>
<protein>
    <submittedName>
        <fullName evidence="3">Uncharacterized protein</fullName>
    </submittedName>
</protein>
<evidence type="ECO:0000256" key="1">
    <source>
        <dbReference type="SAM" id="Coils"/>
    </source>
</evidence>
<evidence type="ECO:0000256" key="2">
    <source>
        <dbReference type="SAM" id="MobiDB-lite"/>
    </source>
</evidence>
<keyword evidence="4" id="KW-1185">Reference proteome</keyword>